<proteinExistence type="predicted"/>
<sequence>MWFSAYNFGSGYSGHEKSRSKIYKIEKNTAAKVLNSIAQYFSTEYIEVFATDIGEWEMEITNTDGEVYKYRGSLIADFEVDGVDLSDMVREALGMDDLYVFDGNNKPDRVDRITIDYHRITKIKPKQPVSETVEYVMWDYSERLVLDRESETLEHIQKIGSGCVVSRKYYVQGGIEELLNDIDADDLFGEIEGNPDDVVDNPLETKDYTIIVDFKKGPQRVLQGTYDKKALPEYWSDFAESVWQFMRFYGMGEILDPAVYEKVKRRRTDYIYCSVEFDEGYKSYYYIADEDNISVGDYVIVPVGKDNHHSAAEVVKVEYFAEEDVPLPLDRTKHIIRKCTDEDFDPPEE</sequence>
<organism evidence="1 2">
    <name type="scientific">Lapidilactobacillus concavus DSM 17758</name>
    <dbReference type="NCBI Taxonomy" id="1423735"/>
    <lineage>
        <taxon>Bacteria</taxon>
        <taxon>Bacillati</taxon>
        <taxon>Bacillota</taxon>
        <taxon>Bacilli</taxon>
        <taxon>Lactobacillales</taxon>
        <taxon>Lactobacillaceae</taxon>
        <taxon>Lapidilactobacillus</taxon>
    </lineage>
</organism>
<protein>
    <submittedName>
        <fullName evidence="1">Uncharacterized protein</fullName>
    </submittedName>
</protein>
<gene>
    <name evidence="1" type="ORF">FC15_GL000337</name>
</gene>
<reference evidence="1 2" key="1">
    <citation type="journal article" date="2015" name="Genome Announc.">
        <title>Expanding the biotechnology potential of lactobacilli through comparative genomics of 213 strains and associated genera.</title>
        <authorList>
            <person name="Sun Z."/>
            <person name="Harris H.M."/>
            <person name="McCann A."/>
            <person name="Guo C."/>
            <person name="Argimon S."/>
            <person name="Zhang W."/>
            <person name="Yang X."/>
            <person name="Jeffery I.B."/>
            <person name="Cooney J.C."/>
            <person name="Kagawa T.F."/>
            <person name="Liu W."/>
            <person name="Song Y."/>
            <person name="Salvetti E."/>
            <person name="Wrobel A."/>
            <person name="Rasinkangas P."/>
            <person name="Parkhill J."/>
            <person name="Rea M.C."/>
            <person name="O'Sullivan O."/>
            <person name="Ritari J."/>
            <person name="Douillard F.P."/>
            <person name="Paul Ross R."/>
            <person name="Yang R."/>
            <person name="Briner A.E."/>
            <person name="Felis G.E."/>
            <person name="de Vos W.M."/>
            <person name="Barrangou R."/>
            <person name="Klaenhammer T.R."/>
            <person name="Caufield P.W."/>
            <person name="Cui Y."/>
            <person name="Zhang H."/>
            <person name="O'Toole P.W."/>
        </authorList>
    </citation>
    <scope>NUCLEOTIDE SEQUENCE [LARGE SCALE GENOMIC DNA]</scope>
    <source>
        <strain evidence="1 2">DSM 17758</strain>
    </source>
</reference>
<name>A0A0R1VSG3_9LACO</name>
<evidence type="ECO:0000313" key="1">
    <source>
        <dbReference type="EMBL" id="KRM08682.1"/>
    </source>
</evidence>
<evidence type="ECO:0000313" key="2">
    <source>
        <dbReference type="Proteomes" id="UP000051315"/>
    </source>
</evidence>
<dbReference type="EMBL" id="AZFX01000079">
    <property type="protein sequence ID" value="KRM08682.1"/>
    <property type="molecule type" value="Genomic_DNA"/>
</dbReference>
<dbReference type="Proteomes" id="UP000051315">
    <property type="component" value="Unassembled WGS sequence"/>
</dbReference>
<accession>A0A0R1VSG3</accession>
<comment type="caution">
    <text evidence="1">The sequence shown here is derived from an EMBL/GenBank/DDBJ whole genome shotgun (WGS) entry which is preliminary data.</text>
</comment>
<dbReference type="AlphaFoldDB" id="A0A0R1VSG3"/>
<dbReference type="PATRIC" id="fig|1423735.3.peg.345"/>
<keyword evidence="2" id="KW-1185">Reference proteome</keyword>